<dbReference type="Proteomes" id="UP001162891">
    <property type="component" value="Chromosome"/>
</dbReference>
<dbReference type="RefSeq" id="WP_248360721.1">
    <property type="nucleotide sequence ID" value="NZ_AP025591.1"/>
</dbReference>
<evidence type="ECO:0000259" key="2">
    <source>
        <dbReference type="PROSITE" id="PS50110"/>
    </source>
</evidence>
<keyword evidence="1" id="KW-0597">Phosphoprotein</keyword>
<proteinExistence type="predicted"/>
<name>A0ABM7WU67_9BACT</name>
<reference evidence="4" key="1">
    <citation type="journal article" date="2022" name="Int. J. Syst. Evol. Microbiol.">
        <title>Anaeromyxobacter oryzae sp. nov., Anaeromyxobacter diazotrophicus sp. nov. and Anaeromyxobacter paludicola sp. nov., isolated from paddy soils.</title>
        <authorList>
            <person name="Itoh H."/>
            <person name="Xu Z."/>
            <person name="Mise K."/>
            <person name="Masuda Y."/>
            <person name="Ushijima N."/>
            <person name="Hayakawa C."/>
            <person name="Shiratori Y."/>
            <person name="Senoo K."/>
        </authorList>
    </citation>
    <scope>NUCLEOTIDE SEQUENCE [LARGE SCALE GENOMIC DNA]</scope>
    <source>
        <strain evidence="4">Red232</strain>
    </source>
</reference>
<dbReference type="InterPro" id="IPR001789">
    <property type="entry name" value="Sig_transdc_resp-reg_receiver"/>
</dbReference>
<sequence>MPCSFLIVDADRNFREALAISLRLDGYAVAVVESVEEGFSQLARGGSRCCVVDVHLPDAEALLDAAARAGVRAVMTGPYAELLVQFAHRHPGVQVLAKPFRVAELTCGCPTAAVSVERGGSGLRAASR</sequence>
<evidence type="ECO:0000313" key="4">
    <source>
        <dbReference type="Proteomes" id="UP001162891"/>
    </source>
</evidence>
<gene>
    <name evidence="3" type="ORF">AMOR_20380</name>
</gene>
<organism evidence="3 4">
    <name type="scientific">Anaeromyxobacter oryzae</name>
    <dbReference type="NCBI Taxonomy" id="2918170"/>
    <lineage>
        <taxon>Bacteria</taxon>
        <taxon>Pseudomonadati</taxon>
        <taxon>Myxococcota</taxon>
        <taxon>Myxococcia</taxon>
        <taxon>Myxococcales</taxon>
        <taxon>Cystobacterineae</taxon>
        <taxon>Anaeromyxobacteraceae</taxon>
        <taxon>Anaeromyxobacter</taxon>
    </lineage>
</organism>
<feature type="modified residue" description="4-aspartylphosphate" evidence="1">
    <location>
        <position position="53"/>
    </location>
</feature>
<feature type="domain" description="Response regulatory" evidence="2">
    <location>
        <begin position="4"/>
        <end position="113"/>
    </location>
</feature>
<dbReference type="EMBL" id="AP025591">
    <property type="protein sequence ID" value="BDG03042.1"/>
    <property type="molecule type" value="Genomic_DNA"/>
</dbReference>
<dbReference type="InterPro" id="IPR011006">
    <property type="entry name" value="CheY-like_superfamily"/>
</dbReference>
<protein>
    <recommendedName>
        <fullName evidence="2">Response regulatory domain-containing protein</fullName>
    </recommendedName>
</protein>
<dbReference type="SUPFAM" id="SSF52172">
    <property type="entry name" value="CheY-like"/>
    <property type="match status" value="1"/>
</dbReference>
<keyword evidence="4" id="KW-1185">Reference proteome</keyword>
<dbReference type="PROSITE" id="PS50110">
    <property type="entry name" value="RESPONSE_REGULATORY"/>
    <property type="match status" value="1"/>
</dbReference>
<accession>A0ABM7WU67</accession>
<evidence type="ECO:0000256" key="1">
    <source>
        <dbReference type="PROSITE-ProRule" id="PRU00169"/>
    </source>
</evidence>
<dbReference type="Gene3D" id="3.40.50.2300">
    <property type="match status" value="1"/>
</dbReference>
<evidence type="ECO:0000313" key="3">
    <source>
        <dbReference type="EMBL" id="BDG03042.1"/>
    </source>
</evidence>